<keyword evidence="2 7" id="KW-0813">Transport</keyword>
<feature type="transmembrane region" description="Helical" evidence="7">
    <location>
        <begin position="30"/>
        <end position="52"/>
    </location>
</feature>
<feature type="transmembrane region" description="Helical" evidence="7">
    <location>
        <begin position="257"/>
        <end position="279"/>
    </location>
</feature>
<dbReference type="InterPro" id="IPR000515">
    <property type="entry name" value="MetI-like"/>
</dbReference>
<dbReference type="PANTHER" id="PTHR32243:SF52">
    <property type="entry name" value="ABC TRANSPORTER PERMEASE PROTEIN"/>
    <property type="match status" value="1"/>
</dbReference>
<accession>A0ABN2NFX0</accession>
<dbReference type="EMBL" id="BAAANL010000005">
    <property type="protein sequence ID" value="GAA1866550.1"/>
    <property type="molecule type" value="Genomic_DNA"/>
</dbReference>
<keyword evidence="4 7" id="KW-0812">Transmembrane</keyword>
<evidence type="ECO:0000256" key="1">
    <source>
        <dbReference type="ARBA" id="ARBA00004651"/>
    </source>
</evidence>
<evidence type="ECO:0000313" key="9">
    <source>
        <dbReference type="EMBL" id="GAA1866550.1"/>
    </source>
</evidence>
<keyword evidence="10" id="KW-1185">Reference proteome</keyword>
<protein>
    <submittedName>
        <fullName evidence="9">Carbohydrate ABC transporter permease</fullName>
    </submittedName>
</protein>
<feature type="transmembrane region" description="Helical" evidence="7">
    <location>
        <begin position="126"/>
        <end position="147"/>
    </location>
</feature>
<comment type="caution">
    <text evidence="9">The sequence shown here is derived from an EMBL/GenBank/DDBJ whole genome shotgun (WGS) entry which is preliminary data.</text>
</comment>
<name>A0ABN2NFX0_9MICO</name>
<gene>
    <name evidence="9" type="ORF">GCM10009751_25880</name>
</gene>
<evidence type="ECO:0000256" key="6">
    <source>
        <dbReference type="ARBA" id="ARBA00023136"/>
    </source>
</evidence>
<dbReference type="InterPro" id="IPR050901">
    <property type="entry name" value="BP-dep_ABC_trans_perm"/>
</dbReference>
<dbReference type="RefSeq" id="WP_344103489.1">
    <property type="nucleotide sequence ID" value="NZ_BAAANL010000005.1"/>
</dbReference>
<proteinExistence type="inferred from homology"/>
<evidence type="ECO:0000256" key="3">
    <source>
        <dbReference type="ARBA" id="ARBA00022475"/>
    </source>
</evidence>
<dbReference type="CDD" id="cd06261">
    <property type="entry name" value="TM_PBP2"/>
    <property type="match status" value="1"/>
</dbReference>
<evidence type="ECO:0000256" key="2">
    <source>
        <dbReference type="ARBA" id="ARBA00022448"/>
    </source>
</evidence>
<dbReference type="Gene3D" id="1.10.3720.10">
    <property type="entry name" value="MetI-like"/>
    <property type="match status" value="1"/>
</dbReference>
<feature type="transmembrane region" description="Helical" evidence="7">
    <location>
        <begin position="159"/>
        <end position="181"/>
    </location>
</feature>
<keyword evidence="3" id="KW-1003">Cell membrane</keyword>
<feature type="transmembrane region" description="Helical" evidence="7">
    <location>
        <begin position="93"/>
        <end position="114"/>
    </location>
</feature>
<dbReference type="InterPro" id="IPR035906">
    <property type="entry name" value="MetI-like_sf"/>
</dbReference>
<feature type="domain" description="ABC transmembrane type-1" evidence="8">
    <location>
        <begin position="89"/>
        <end position="279"/>
    </location>
</feature>
<feature type="transmembrane region" description="Helical" evidence="7">
    <location>
        <begin position="202"/>
        <end position="226"/>
    </location>
</feature>
<sequence>MTSILPGPVTTRARQAARRPRAVTRRTRDLLLTTVTWLAVLAFFFPVLWMVLTAFKPENQAATLPPTFWPDVTLDRFAAVFERGMTPYLINSASASIGSTLLVLALAIPAAYALSIRPVRNVRDPLFFLISTKFMPVAASIIPVYLLLQSVGGLDNVTWLTILYVGVNLPIAVWMMRSFLAEVPREIIEAAQMDGAGLRTEIFRVVLPIVLPGVAAAGLICFIFAWNEFFLANLLTSQIARTTPPVLGSFVDGRGQFLSILSAASTVAIIPVVIAGWVAQKQLVRGLAMGAIK</sequence>
<dbReference type="Pfam" id="PF00528">
    <property type="entry name" value="BPD_transp_1"/>
    <property type="match status" value="1"/>
</dbReference>
<evidence type="ECO:0000256" key="4">
    <source>
        <dbReference type="ARBA" id="ARBA00022692"/>
    </source>
</evidence>
<evidence type="ECO:0000259" key="8">
    <source>
        <dbReference type="PROSITE" id="PS50928"/>
    </source>
</evidence>
<keyword evidence="6 7" id="KW-0472">Membrane</keyword>
<comment type="subcellular location">
    <subcellularLocation>
        <location evidence="1 7">Cell membrane</location>
        <topology evidence="1 7">Multi-pass membrane protein</topology>
    </subcellularLocation>
</comment>
<dbReference type="SUPFAM" id="SSF161098">
    <property type="entry name" value="MetI-like"/>
    <property type="match status" value="1"/>
</dbReference>
<keyword evidence="5 7" id="KW-1133">Transmembrane helix</keyword>
<dbReference type="Proteomes" id="UP001501094">
    <property type="component" value="Unassembled WGS sequence"/>
</dbReference>
<evidence type="ECO:0000313" key="10">
    <source>
        <dbReference type="Proteomes" id="UP001501094"/>
    </source>
</evidence>
<dbReference type="PROSITE" id="PS50928">
    <property type="entry name" value="ABC_TM1"/>
    <property type="match status" value="1"/>
</dbReference>
<comment type="similarity">
    <text evidence="7">Belongs to the binding-protein-dependent transport system permease family.</text>
</comment>
<evidence type="ECO:0000256" key="7">
    <source>
        <dbReference type="RuleBase" id="RU363032"/>
    </source>
</evidence>
<dbReference type="PANTHER" id="PTHR32243">
    <property type="entry name" value="MALTOSE TRANSPORT SYSTEM PERMEASE-RELATED"/>
    <property type="match status" value="1"/>
</dbReference>
<evidence type="ECO:0000256" key="5">
    <source>
        <dbReference type="ARBA" id="ARBA00022989"/>
    </source>
</evidence>
<organism evidence="9 10">
    <name type="scientific">Myceligenerans crystallogenes</name>
    <dbReference type="NCBI Taxonomy" id="316335"/>
    <lineage>
        <taxon>Bacteria</taxon>
        <taxon>Bacillati</taxon>
        <taxon>Actinomycetota</taxon>
        <taxon>Actinomycetes</taxon>
        <taxon>Micrococcales</taxon>
        <taxon>Promicromonosporaceae</taxon>
        <taxon>Myceligenerans</taxon>
    </lineage>
</organism>
<reference evidence="9 10" key="1">
    <citation type="journal article" date="2019" name="Int. J. Syst. Evol. Microbiol.">
        <title>The Global Catalogue of Microorganisms (GCM) 10K type strain sequencing project: providing services to taxonomists for standard genome sequencing and annotation.</title>
        <authorList>
            <consortium name="The Broad Institute Genomics Platform"/>
            <consortium name="The Broad Institute Genome Sequencing Center for Infectious Disease"/>
            <person name="Wu L."/>
            <person name="Ma J."/>
        </authorList>
    </citation>
    <scope>NUCLEOTIDE SEQUENCE [LARGE SCALE GENOMIC DNA]</scope>
    <source>
        <strain evidence="9 10">JCM 14326</strain>
    </source>
</reference>